<dbReference type="PRINTS" id="PR00300">
    <property type="entry name" value="CLPPROTEASEA"/>
</dbReference>
<dbReference type="Gene3D" id="1.20.272.10">
    <property type="match status" value="1"/>
</dbReference>
<evidence type="ECO:0000313" key="15">
    <source>
        <dbReference type="Proteomes" id="UP000662873"/>
    </source>
</evidence>
<accession>A0A809S1Y1</accession>
<dbReference type="AlphaFoldDB" id="A0A809S1Y1"/>
<reference evidence="14" key="1">
    <citation type="journal article" name="DNA Res.">
        <title>The physiological potential of anammox bacteria as revealed by their core genome structure.</title>
        <authorList>
            <person name="Okubo T."/>
            <person name="Toyoda A."/>
            <person name="Fukuhara K."/>
            <person name="Uchiyama I."/>
            <person name="Harigaya Y."/>
            <person name="Kuroiwa M."/>
            <person name="Suzuki T."/>
            <person name="Murakami Y."/>
            <person name="Suwa Y."/>
            <person name="Takami H."/>
        </authorList>
    </citation>
    <scope>NUCLEOTIDE SEQUENCE</scope>
    <source>
        <strain evidence="14">317325-2</strain>
    </source>
</reference>
<keyword evidence="2 11" id="KW-0808">Transferase</keyword>
<dbReference type="PANTHER" id="PTHR11669">
    <property type="entry name" value="REPLICATION FACTOR C / DNA POLYMERASE III GAMMA-TAU SUBUNIT"/>
    <property type="match status" value="1"/>
</dbReference>
<protein>
    <recommendedName>
        <fullName evidence="11">DNA polymerase III subunit gamma/tau</fullName>
        <ecNumber evidence="11">2.7.7.7</ecNumber>
    </recommendedName>
</protein>
<dbReference type="CDD" id="cd00009">
    <property type="entry name" value="AAA"/>
    <property type="match status" value="1"/>
</dbReference>
<comment type="function">
    <text evidence="11">DNA polymerase III is a complex, multichain enzyme responsible for most of the replicative synthesis in bacteria. This DNA polymerase also exhibits 3' to 5' exonuclease activity.</text>
</comment>
<dbReference type="InterPro" id="IPR027417">
    <property type="entry name" value="P-loop_NTPase"/>
</dbReference>
<dbReference type="EC" id="2.7.7.7" evidence="11"/>
<dbReference type="Gene3D" id="3.40.50.300">
    <property type="entry name" value="P-loop containing nucleotide triphosphate hydrolases"/>
    <property type="match status" value="1"/>
</dbReference>
<dbReference type="SUPFAM" id="SSF48019">
    <property type="entry name" value="post-AAA+ oligomerization domain-like"/>
    <property type="match status" value="1"/>
</dbReference>
<feature type="region of interest" description="Disordered" evidence="12">
    <location>
        <begin position="364"/>
        <end position="431"/>
    </location>
</feature>
<dbReference type="InterPro" id="IPR050238">
    <property type="entry name" value="DNA_Rep/Repair_Clamp_Loader"/>
</dbReference>
<evidence type="ECO:0000256" key="5">
    <source>
        <dbReference type="ARBA" id="ARBA00022723"/>
    </source>
</evidence>
<dbReference type="GO" id="GO:0003677">
    <property type="term" value="F:DNA binding"/>
    <property type="evidence" value="ECO:0007669"/>
    <property type="project" value="InterPro"/>
</dbReference>
<dbReference type="InterPro" id="IPR003593">
    <property type="entry name" value="AAA+_ATPase"/>
</dbReference>
<dbReference type="EMBL" id="AP021858">
    <property type="protein sequence ID" value="BBO22567.1"/>
    <property type="molecule type" value="Genomic_DNA"/>
</dbReference>
<comment type="catalytic activity">
    <reaction evidence="10 11">
        <text>DNA(n) + a 2'-deoxyribonucleoside 5'-triphosphate = DNA(n+1) + diphosphate</text>
        <dbReference type="Rhea" id="RHEA:22508"/>
        <dbReference type="Rhea" id="RHEA-COMP:17339"/>
        <dbReference type="Rhea" id="RHEA-COMP:17340"/>
        <dbReference type="ChEBI" id="CHEBI:33019"/>
        <dbReference type="ChEBI" id="CHEBI:61560"/>
        <dbReference type="ChEBI" id="CHEBI:173112"/>
        <dbReference type="EC" id="2.7.7.7"/>
    </reaction>
</comment>
<evidence type="ECO:0000256" key="12">
    <source>
        <dbReference type="SAM" id="MobiDB-lite"/>
    </source>
</evidence>
<keyword evidence="5" id="KW-0479">Metal-binding</keyword>
<evidence type="ECO:0000256" key="9">
    <source>
        <dbReference type="ARBA" id="ARBA00022932"/>
    </source>
</evidence>
<dbReference type="Pfam" id="PF12169">
    <property type="entry name" value="DNA_pol3_gamma3"/>
    <property type="match status" value="1"/>
</dbReference>
<dbReference type="PANTHER" id="PTHR11669:SF0">
    <property type="entry name" value="PROTEIN STICHEL-LIKE 2"/>
    <property type="match status" value="1"/>
</dbReference>
<dbReference type="Pfam" id="PF22608">
    <property type="entry name" value="DNAX_ATPase_lid"/>
    <property type="match status" value="1"/>
</dbReference>
<dbReference type="InterPro" id="IPR008921">
    <property type="entry name" value="DNA_pol3_clamp-load_cplx_C"/>
</dbReference>
<keyword evidence="6 11" id="KW-0547">Nucleotide-binding</keyword>
<dbReference type="NCBIfam" id="NF004046">
    <property type="entry name" value="PRK05563.1"/>
    <property type="match status" value="1"/>
</dbReference>
<keyword evidence="3 11" id="KW-0548">Nucleotidyltransferase</keyword>
<evidence type="ECO:0000259" key="13">
    <source>
        <dbReference type="SMART" id="SM00382"/>
    </source>
</evidence>
<gene>
    <name evidence="11" type="primary">dnaX</name>
    <name evidence="14" type="ORF">NPRO_01620</name>
</gene>
<evidence type="ECO:0000256" key="11">
    <source>
        <dbReference type="RuleBase" id="RU364063"/>
    </source>
</evidence>
<name>A0A809S1Y1_9BACT</name>
<dbReference type="InterPro" id="IPR045085">
    <property type="entry name" value="HLD_clamp_pol_III_gamma_tau"/>
</dbReference>
<feature type="domain" description="AAA+ ATPase" evidence="13">
    <location>
        <begin position="37"/>
        <end position="195"/>
    </location>
</feature>
<dbReference type="SUPFAM" id="SSF52540">
    <property type="entry name" value="P-loop containing nucleoside triphosphate hydrolases"/>
    <property type="match status" value="1"/>
</dbReference>
<evidence type="ECO:0000256" key="4">
    <source>
        <dbReference type="ARBA" id="ARBA00022705"/>
    </source>
</evidence>
<sequence length="549" mass="59924">MSHVSLYRKYRSQRFDDLVGQPHVVRTLQNALKSGRYSHAYLFIGPRGTGKTSTARMLAKALCCEKGPAEEPCNECDICVSITAGNCMDVIEMDAASESGVDDVREAILHMIEYRPAQASFKVFIIDEVHDLSPKAFDALLKTIEEPPAHLVFVLATTEYAKVPPTIRSRCQKFEFRRGSLAEIVSRLQHVAKSEGIESDPAALGAIARMSDGSYRDALNLLELAALTAEGKVTLDHVYDQLGLVHEEQVDALLTAIRESDVAKVVQTIEDVYRQGRDARAILESLMYRLSDLTVSAWGLSSTSASDAAVVASQKALAMQLGRDAILSMRSSIGEALVKVRMVSLPRLWLESELIRLASEVPWDGAKTRPQPEARAAQPQAEKAPQAVEERPRKSEPSPTKAVVAGGEEASAEAPPDGVSRMEEPQPDDPPEIARAKEVWKAAVEHIQAQFSKVMAQKLLSTRVVGFESGTLSIEFDRKIDCDSMTSGPNGPARITKVKEIVGKFAGEEWEVDFAAANRKAKSSSAEAVELPAEGESLLDLSRQVFPNS</sequence>
<dbReference type="KEGG" id="npy:NPRO_01620"/>
<dbReference type="GO" id="GO:0003887">
    <property type="term" value="F:DNA-directed DNA polymerase activity"/>
    <property type="evidence" value="ECO:0007669"/>
    <property type="project" value="UniProtKB-KW"/>
</dbReference>
<dbReference type="Gene3D" id="1.10.8.60">
    <property type="match status" value="1"/>
</dbReference>
<feature type="compositionally biased region" description="Low complexity" evidence="12">
    <location>
        <begin position="373"/>
        <end position="387"/>
    </location>
</feature>
<keyword evidence="7" id="KW-0862">Zinc</keyword>
<dbReference type="Proteomes" id="UP000662873">
    <property type="component" value="Chromosome"/>
</dbReference>
<dbReference type="InterPro" id="IPR001270">
    <property type="entry name" value="ClpA/B"/>
</dbReference>
<dbReference type="FunFam" id="1.10.8.60:FF:000013">
    <property type="entry name" value="DNA polymerase III subunit gamma/tau"/>
    <property type="match status" value="1"/>
</dbReference>
<dbReference type="NCBIfam" id="TIGR02397">
    <property type="entry name" value="dnaX_nterm"/>
    <property type="match status" value="1"/>
</dbReference>
<organism evidence="14 15">
    <name type="scientific">Candidatus Nitrosymbiomonas proteolyticus</name>
    <dbReference type="NCBI Taxonomy" id="2608984"/>
    <lineage>
        <taxon>Bacteria</taxon>
        <taxon>Bacillati</taxon>
        <taxon>Armatimonadota</taxon>
        <taxon>Armatimonadota incertae sedis</taxon>
        <taxon>Candidatus Nitrosymbiomonas</taxon>
    </lineage>
</organism>
<dbReference type="GO" id="GO:0005524">
    <property type="term" value="F:ATP binding"/>
    <property type="evidence" value="ECO:0007669"/>
    <property type="project" value="UniProtKB-KW"/>
</dbReference>
<proteinExistence type="inferred from homology"/>
<comment type="similarity">
    <text evidence="1 11">Belongs to the DnaX/STICHEL family.</text>
</comment>
<dbReference type="FunFam" id="3.40.50.300:FF:000014">
    <property type="entry name" value="DNA polymerase III subunit gamma/tau"/>
    <property type="match status" value="1"/>
</dbReference>
<keyword evidence="8 11" id="KW-0067">ATP-binding</keyword>
<evidence type="ECO:0000256" key="10">
    <source>
        <dbReference type="ARBA" id="ARBA00049244"/>
    </source>
</evidence>
<feature type="compositionally biased region" description="Low complexity" evidence="12">
    <location>
        <begin position="402"/>
        <end position="414"/>
    </location>
</feature>
<dbReference type="InterPro" id="IPR022754">
    <property type="entry name" value="DNA_pol_III_gamma-3"/>
</dbReference>
<dbReference type="GO" id="GO:0006261">
    <property type="term" value="P:DNA-templated DNA replication"/>
    <property type="evidence" value="ECO:0007669"/>
    <property type="project" value="TreeGrafter"/>
</dbReference>
<keyword evidence="4 11" id="KW-0235">DNA replication</keyword>
<dbReference type="InterPro" id="IPR012763">
    <property type="entry name" value="DNA_pol_III_sug/sutau_N"/>
</dbReference>
<dbReference type="GO" id="GO:0046872">
    <property type="term" value="F:metal ion binding"/>
    <property type="evidence" value="ECO:0007669"/>
    <property type="project" value="UniProtKB-KW"/>
</dbReference>
<evidence type="ECO:0000256" key="6">
    <source>
        <dbReference type="ARBA" id="ARBA00022741"/>
    </source>
</evidence>
<dbReference type="Pfam" id="PF13177">
    <property type="entry name" value="DNA_pol3_delta2"/>
    <property type="match status" value="1"/>
</dbReference>
<dbReference type="SMART" id="SM00382">
    <property type="entry name" value="AAA"/>
    <property type="match status" value="1"/>
</dbReference>
<keyword evidence="9 11" id="KW-0239">DNA-directed DNA polymerase</keyword>
<evidence type="ECO:0000313" key="14">
    <source>
        <dbReference type="EMBL" id="BBO22567.1"/>
    </source>
</evidence>
<dbReference type="GO" id="GO:0009360">
    <property type="term" value="C:DNA polymerase III complex"/>
    <property type="evidence" value="ECO:0007669"/>
    <property type="project" value="InterPro"/>
</dbReference>
<evidence type="ECO:0000256" key="8">
    <source>
        <dbReference type="ARBA" id="ARBA00022840"/>
    </source>
</evidence>
<evidence type="ECO:0000256" key="1">
    <source>
        <dbReference type="ARBA" id="ARBA00006360"/>
    </source>
</evidence>
<comment type="subunit">
    <text evidence="11">DNA polymerase III contains a core (composed of alpha, epsilon and theta chains) that associates with a tau subunit. This core dimerizes to form the POLIII' complex. PolIII' associates with the gamma complex (composed of gamma, delta, delta', psi and chi chains) and with the beta chain to form the complete DNA polymerase III complex.</text>
</comment>
<evidence type="ECO:0000256" key="7">
    <source>
        <dbReference type="ARBA" id="ARBA00022833"/>
    </source>
</evidence>
<evidence type="ECO:0000256" key="3">
    <source>
        <dbReference type="ARBA" id="ARBA00022695"/>
    </source>
</evidence>
<evidence type="ECO:0000256" key="2">
    <source>
        <dbReference type="ARBA" id="ARBA00022679"/>
    </source>
</evidence>